<gene>
    <name evidence="2" type="ORF">AN963_05370</name>
</gene>
<feature type="transmembrane region" description="Helical" evidence="1">
    <location>
        <begin position="49"/>
        <end position="71"/>
    </location>
</feature>
<evidence type="ECO:0000313" key="3">
    <source>
        <dbReference type="Proteomes" id="UP000051063"/>
    </source>
</evidence>
<dbReference type="EMBL" id="LJJB01000007">
    <property type="protein sequence ID" value="KQL49201.1"/>
    <property type="molecule type" value="Genomic_DNA"/>
</dbReference>
<proteinExistence type="predicted"/>
<feature type="transmembrane region" description="Helical" evidence="1">
    <location>
        <begin position="6"/>
        <end position="28"/>
    </location>
</feature>
<evidence type="ECO:0000256" key="1">
    <source>
        <dbReference type="SAM" id="Phobius"/>
    </source>
</evidence>
<evidence type="ECO:0008006" key="4">
    <source>
        <dbReference type="Google" id="ProtNLM"/>
    </source>
</evidence>
<accession>A0ABR5NCD2</accession>
<keyword evidence="1" id="KW-0812">Transmembrane</keyword>
<dbReference type="Proteomes" id="UP000051063">
    <property type="component" value="Unassembled WGS sequence"/>
</dbReference>
<keyword evidence="1" id="KW-0472">Membrane</keyword>
<keyword evidence="3" id="KW-1185">Reference proteome</keyword>
<feature type="transmembrane region" description="Helical" evidence="1">
    <location>
        <begin position="251"/>
        <end position="276"/>
    </location>
</feature>
<organism evidence="2 3">
    <name type="scientific">Brevibacillus choshinensis</name>
    <dbReference type="NCBI Taxonomy" id="54911"/>
    <lineage>
        <taxon>Bacteria</taxon>
        <taxon>Bacillati</taxon>
        <taxon>Bacillota</taxon>
        <taxon>Bacilli</taxon>
        <taxon>Bacillales</taxon>
        <taxon>Paenibacillaceae</taxon>
        <taxon>Brevibacillus</taxon>
    </lineage>
</organism>
<sequence length="295" mass="32577">MESQWLVASAIGLGIPVLVHRSLLSFVLNKLRERGMHRVNYRGIEVMTAGGVMLVSSSILALLGMLVYVGAMTKEISAWKEGILLGAGMIAVAFWGWQDDCVTDQQTKGFRGHFGTLWREGRMTSGMWKVWGGGSTAVVIALALGPASLWTWIIAASLLAISPNVLNLFDLRPARAMKVFWLLLVIAMVIGYYSQGLESSYRHGIWQLPVMMSTCLFFRHDAGGRIMLGDTGANALGFCVGYLFVLGTPVIAQAVILLLFIGLHILAEFISITALIERFRWLERIDRWGRSAELE</sequence>
<reference evidence="2 3" key="1">
    <citation type="submission" date="2015-09" db="EMBL/GenBank/DDBJ databases">
        <title>Genome sequencing project for genomic taxonomy and phylogenomics of Bacillus-like bacteria.</title>
        <authorList>
            <person name="Liu B."/>
            <person name="Wang J."/>
            <person name="Zhu Y."/>
            <person name="Liu G."/>
            <person name="Chen Q."/>
            <person name="Chen Z."/>
            <person name="Lan J."/>
            <person name="Che J."/>
            <person name="Ge C."/>
            <person name="Shi H."/>
            <person name="Pan Z."/>
            <person name="Liu X."/>
        </authorList>
    </citation>
    <scope>NUCLEOTIDE SEQUENCE [LARGE SCALE GENOMIC DNA]</scope>
    <source>
        <strain evidence="2 3">DSM 8552</strain>
    </source>
</reference>
<keyword evidence="1" id="KW-1133">Transmembrane helix</keyword>
<comment type="caution">
    <text evidence="2">The sequence shown here is derived from an EMBL/GenBank/DDBJ whole genome shotgun (WGS) entry which is preliminary data.</text>
</comment>
<dbReference type="RefSeq" id="WP_055743498.1">
    <property type="nucleotide sequence ID" value="NZ_LJJB01000007.1"/>
</dbReference>
<feature type="transmembrane region" description="Helical" evidence="1">
    <location>
        <begin position="226"/>
        <end position="245"/>
    </location>
</feature>
<feature type="transmembrane region" description="Helical" evidence="1">
    <location>
        <begin position="176"/>
        <end position="194"/>
    </location>
</feature>
<feature type="transmembrane region" description="Helical" evidence="1">
    <location>
        <begin position="77"/>
        <end position="97"/>
    </location>
</feature>
<evidence type="ECO:0000313" key="2">
    <source>
        <dbReference type="EMBL" id="KQL49201.1"/>
    </source>
</evidence>
<name>A0ABR5NCD2_BRECH</name>
<protein>
    <recommendedName>
        <fullName evidence="4">UDP-N-acetylmuramyl pentapeptide phosphotransferase</fullName>
    </recommendedName>
</protein>